<dbReference type="EMBL" id="OX465084">
    <property type="protein sequence ID" value="CAI9299895.1"/>
    <property type="molecule type" value="Genomic_DNA"/>
</dbReference>
<dbReference type="AlphaFoldDB" id="A0AA35ZW08"/>
<dbReference type="PANTHER" id="PTHR34835">
    <property type="entry name" value="OS07G0283600 PROTEIN-RELATED"/>
    <property type="match status" value="1"/>
</dbReference>
<evidence type="ECO:0000313" key="2">
    <source>
        <dbReference type="EMBL" id="CAI9299895.1"/>
    </source>
</evidence>
<proteinExistence type="predicted"/>
<sequence>MYMAVKGMSCSQKEMVRQMGFGAFLDIKLDSIPSRLAYYLVDKFRAKHSTIKTKKGEILITKKTVEKMFGLPSEGLDYNQLVECNKTNIVIEAWKSQCPGGKFNNGNYVKRIRQSDVADDMFKLNFLTLFINTFAETEMSEASRINCLEKLARSGHAVTLLLTYEDKVVLNGYNLRRSRPLIKHIDSVDLDMLEEHGFRNGKFGTLEFRADGEVDPIDVNGDEDNVGLEEDANDDVVKEWSRKVQKHFNVKNVEHVDNISPTNEATMKMPIKVAVNSGQSNFVKGSGFVKGNSPICNVQSTGRNNKKTKIVDGCDSSSMLFLEYKGNTSLDSLVVLTPGFLNMSDEIVEQSMRKNKDVSKMTYHHSCHTPKPRMAETSGGG</sequence>
<name>A0AA35ZW08_LACSI</name>
<evidence type="ECO:0000256" key="1">
    <source>
        <dbReference type="SAM" id="MobiDB-lite"/>
    </source>
</evidence>
<accession>A0AA35ZW08</accession>
<organism evidence="2 3">
    <name type="scientific">Lactuca saligna</name>
    <name type="common">Willowleaf lettuce</name>
    <dbReference type="NCBI Taxonomy" id="75948"/>
    <lineage>
        <taxon>Eukaryota</taxon>
        <taxon>Viridiplantae</taxon>
        <taxon>Streptophyta</taxon>
        <taxon>Embryophyta</taxon>
        <taxon>Tracheophyta</taxon>
        <taxon>Spermatophyta</taxon>
        <taxon>Magnoliopsida</taxon>
        <taxon>eudicotyledons</taxon>
        <taxon>Gunneridae</taxon>
        <taxon>Pentapetalae</taxon>
        <taxon>asterids</taxon>
        <taxon>campanulids</taxon>
        <taxon>Asterales</taxon>
        <taxon>Asteraceae</taxon>
        <taxon>Cichorioideae</taxon>
        <taxon>Cichorieae</taxon>
        <taxon>Lactucinae</taxon>
        <taxon>Lactuca</taxon>
    </lineage>
</organism>
<dbReference type="Proteomes" id="UP001177003">
    <property type="component" value="Chromosome 8"/>
</dbReference>
<dbReference type="PANTHER" id="PTHR34835:SF90">
    <property type="entry name" value="AMINOTRANSFERASE-LIKE PLANT MOBILE DOMAIN-CONTAINING PROTEIN"/>
    <property type="match status" value="1"/>
</dbReference>
<feature type="compositionally biased region" description="Basic residues" evidence="1">
    <location>
        <begin position="362"/>
        <end position="371"/>
    </location>
</feature>
<feature type="region of interest" description="Disordered" evidence="1">
    <location>
        <begin position="358"/>
        <end position="381"/>
    </location>
</feature>
<reference evidence="2" key="1">
    <citation type="submission" date="2023-04" db="EMBL/GenBank/DDBJ databases">
        <authorList>
            <person name="Vijverberg K."/>
            <person name="Xiong W."/>
            <person name="Schranz E."/>
        </authorList>
    </citation>
    <scope>NUCLEOTIDE SEQUENCE</scope>
</reference>
<gene>
    <name evidence="2" type="ORF">LSALG_LOCUS38578</name>
</gene>
<protein>
    <submittedName>
        <fullName evidence="2">Uncharacterized protein</fullName>
    </submittedName>
</protein>
<keyword evidence="3" id="KW-1185">Reference proteome</keyword>
<evidence type="ECO:0000313" key="3">
    <source>
        <dbReference type="Proteomes" id="UP001177003"/>
    </source>
</evidence>